<protein>
    <submittedName>
        <fullName evidence="1">Uncharacterized protein</fullName>
    </submittedName>
</protein>
<name>U9U3P0_RHIID</name>
<sequence>MIHRYTFYITSSTGFHKIRRKPITKMTNPFNLLGFDLIVLTRSSSTPELK</sequence>
<dbReference type="AlphaFoldDB" id="U9U3P0"/>
<organism evidence="1">
    <name type="scientific">Rhizophagus irregularis (strain DAOM 181602 / DAOM 197198 / MUCL 43194)</name>
    <name type="common">Arbuscular mycorrhizal fungus</name>
    <name type="synonym">Glomus intraradices</name>
    <dbReference type="NCBI Taxonomy" id="747089"/>
    <lineage>
        <taxon>Eukaryota</taxon>
        <taxon>Fungi</taxon>
        <taxon>Fungi incertae sedis</taxon>
        <taxon>Mucoromycota</taxon>
        <taxon>Glomeromycotina</taxon>
        <taxon>Glomeromycetes</taxon>
        <taxon>Glomerales</taxon>
        <taxon>Glomeraceae</taxon>
        <taxon>Rhizophagus</taxon>
    </lineage>
</organism>
<accession>U9U3P0</accession>
<reference evidence="1" key="1">
    <citation type="submission" date="2013-07" db="EMBL/GenBank/DDBJ databases">
        <title>The genome of an arbuscular mycorrhizal fungus provides insights into the evolution of the oldest plant symbiosis.</title>
        <authorList>
            <consortium name="DOE Joint Genome Institute"/>
            <person name="Tisserant E."/>
            <person name="Malbreil M."/>
            <person name="Kuo A."/>
            <person name="Kohler A."/>
            <person name="Symeonidi A."/>
            <person name="Balestrini R."/>
            <person name="Charron P."/>
            <person name="Duensing N."/>
            <person name="Frei-dit-Frey N."/>
            <person name="Gianinazzi-Pearson V."/>
            <person name="Gilbert B."/>
            <person name="Handa Y."/>
            <person name="Hijri M."/>
            <person name="Kaul R."/>
            <person name="Kawaguchi M."/>
            <person name="Krajinski F."/>
            <person name="Lammers P."/>
            <person name="Lapierre D."/>
            <person name="Masclaux F.G."/>
            <person name="Murat C."/>
            <person name="Morin E."/>
            <person name="Ndikumana S."/>
            <person name="Pagni M."/>
            <person name="Petitpierre D."/>
            <person name="Requena N."/>
            <person name="Rosikiewicz P."/>
            <person name="Riley R."/>
            <person name="Saito K."/>
            <person name="San Clemente H."/>
            <person name="Shapiro H."/>
            <person name="van Tuinen D."/>
            <person name="Becard G."/>
            <person name="Bonfante P."/>
            <person name="Paszkowski U."/>
            <person name="Shachar-Hill Y."/>
            <person name="Young J.P."/>
            <person name="Sanders I.R."/>
            <person name="Henrissat B."/>
            <person name="Rensing S.A."/>
            <person name="Grigoriev I.V."/>
            <person name="Corradi N."/>
            <person name="Roux C."/>
            <person name="Martin F."/>
        </authorList>
    </citation>
    <scope>NUCLEOTIDE SEQUENCE</scope>
    <source>
        <strain evidence="1">DAOM 197198</strain>
    </source>
</reference>
<dbReference type="HOGENOM" id="CLU_3125750_0_0_1"/>
<proteinExistence type="predicted"/>
<dbReference type="EMBL" id="KI287290">
    <property type="protein sequence ID" value="ESA10251.1"/>
    <property type="molecule type" value="Genomic_DNA"/>
</dbReference>
<evidence type="ECO:0000313" key="1">
    <source>
        <dbReference type="EMBL" id="ESA10251.1"/>
    </source>
</evidence>
<gene>
    <name evidence="1" type="ORF">GLOINDRAFT_3330</name>
</gene>